<dbReference type="SUPFAM" id="SSF56281">
    <property type="entry name" value="Metallo-hydrolase/oxidoreductase"/>
    <property type="match status" value="1"/>
</dbReference>
<dbReference type="Pfam" id="PF12706">
    <property type="entry name" value="Lactamase_B_2"/>
    <property type="match status" value="1"/>
</dbReference>
<dbReference type="SMART" id="SM00849">
    <property type="entry name" value="Lactamase_B"/>
    <property type="match status" value="1"/>
</dbReference>
<accession>A0A6I0F1P6</accession>
<dbReference type="InterPro" id="IPR036866">
    <property type="entry name" value="RibonucZ/Hydroxyglut_hydro"/>
</dbReference>
<keyword evidence="2" id="KW-0378">Hydrolase</keyword>
<keyword evidence="3" id="KW-1185">Reference proteome</keyword>
<sequence>MVKTILLTCIACGGTMRYTTLASGSSGNATYVENKASRILVDAGLSGKKIEKGLCDLGVDPSEIDALVVTHEHTDHVRGVGVLARRYGYKVYATEGTWKGMKKVIGKVEESQICTVKVDEKVAFQDLDMEIFPTPHDACEPIGLTFDDGKSRLGIATDVGYVTRAMGRKLLGCEALIFESNHDRKMLMEGPYPASLKRRVASKEGHLSNEEAGQVLAKLCDGGTKQIMLAHLSAENNHPALALDTVKTILQQQGYSVNKARSQAEQGCLFSSEEEKEKESDLRLSIAPRYEIHPWEEI</sequence>
<evidence type="ECO:0000313" key="3">
    <source>
        <dbReference type="Proteomes" id="UP000468766"/>
    </source>
</evidence>
<dbReference type="EMBL" id="WBXO01000002">
    <property type="protein sequence ID" value="KAB2953851.1"/>
    <property type="molecule type" value="Genomic_DNA"/>
</dbReference>
<dbReference type="Proteomes" id="UP000468766">
    <property type="component" value="Unassembled WGS sequence"/>
</dbReference>
<dbReference type="GO" id="GO:0016787">
    <property type="term" value="F:hydrolase activity"/>
    <property type="evidence" value="ECO:0007669"/>
    <property type="project" value="UniProtKB-KW"/>
</dbReference>
<dbReference type="InterPro" id="IPR052533">
    <property type="entry name" value="WalJ/YycJ-like"/>
</dbReference>
<evidence type="ECO:0000313" key="2">
    <source>
        <dbReference type="EMBL" id="KAB2953851.1"/>
    </source>
</evidence>
<dbReference type="InterPro" id="IPR001279">
    <property type="entry name" value="Metallo-B-lactamas"/>
</dbReference>
<dbReference type="PANTHER" id="PTHR47619">
    <property type="entry name" value="METALLO-HYDROLASE YYCJ-RELATED"/>
    <property type="match status" value="1"/>
</dbReference>
<proteinExistence type="predicted"/>
<gene>
    <name evidence="2" type="ORF">F9B85_04345</name>
</gene>
<evidence type="ECO:0000259" key="1">
    <source>
        <dbReference type="SMART" id="SM00849"/>
    </source>
</evidence>
<feature type="domain" description="Metallo-beta-lactamase" evidence="1">
    <location>
        <begin position="26"/>
        <end position="231"/>
    </location>
</feature>
<organism evidence="2 3">
    <name type="scientific">Heliorestis acidaminivorans</name>
    <dbReference type="NCBI Taxonomy" id="553427"/>
    <lineage>
        <taxon>Bacteria</taxon>
        <taxon>Bacillati</taxon>
        <taxon>Bacillota</taxon>
        <taxon>Clostridia</taxon>
        <taxon>Eubacteriales</taxon>
        <taxon>Heliobacteriaceae</taxon>
        <taxon>Heliorestis</taxon>
    </lineage>
</organism>
<dbReference type="OrthoDB" id="9781189at2"/>
<name>A0A6I0F1P6_9FIRM</name>
<dbReference type="AlphaFoldDB" id="A0A6I0F1P6"/>
<protein>
    <submittedName>
        <fullName evidence="2">MBL fold metallo-hydrolase</fullName>
    </submittedName>
</protein>
<dbReference type="PANTHER" id="PTHR47619:SF1">
    <property type="entry name" value="EXODEOXYRIBONUCLEASE WALJ"/>
    <property type="match status" value="1"/>
</dbReference>
<comment type="caution">
    <text evidence="2">The sequence shown here is derived from an EMBL/GenBank/DDBJ whole genome shotgun (WGS) entry which is preliminary data.</text>
</comment>
<dbReference type="Gene3D" id="3.60.15.10">
    <property type="entry name" value="Ribonuclease Z/Hydroxyacylglutathione hydrolase-like"/>
    <property type="match status" value="1"/>
</dbReference>
<reference evidence="2 3" key="1">
    <citation type="submission" date="2019-10" db="EMBL/GenBank/DDBJ databases">
        <title>Whole-genome sequence of the extremophile Heliorestis acidaminivorans DSM 24790.</title>
        <authorList>
            <person name="Kyndt J.A."/>
            <person name="Meyer T.E."/>
        </authorList>
    </citation>
    <scope>NUCLEOTIDE SEQUENCE [LARGE SCALE GENOMIC DNA]</scope>
    <source>
        <strain evidence="2 3">DSM 24790</strain>
    </source>
</reference>